<keyword evidence="3" id="KW-1185">Reference proteome</keyword>
<dbReference type="Proteomes" id="UP000316079">
    <property type="component" value="Unassembled WGS sequence"/>
</dbReference>
<sequence length="63" mass="6645">LKVVPDEAGEESVPSSGEQGRSSGDQESLFLLLKQKMSLSQDHLGSREVPDDAGDESVLSSGE</sequence>
<evidence type="ECO:0000313" key="2">
    <source>
        <dbReference type="EMBL" id="TRY62434.1"/>
    </source>
</evidence>
<feature type="non-terminal residue" evidence="2">
    <location>
        <position position="1"/>
    </location>
</feature>
<comment type="caution">
    <text evidence="2">The sequence shown here is derived from an EMBL/GenBank/DDBJ whole genome shotgun (WGS) entry which is preliminary data.</text>
</comment>
<feature type="compositionally biased region" description="Polar residues" evidence="1">
    <location>
        <begin position="13"/>
        <end position="26"/>
    </location>
</feature>
<gene>
    <name evidence="2" type="ORF">DNTS_013976</name>
</gene>
<organism evidence="2 3">
    <name type="scientific">Danionella cerebrum</name>
    <dbReference type="NCBI Taxonomy" id="2873325"/>
    <lineage>
        <taxon>Eukaryota</taxon>
        <taxon>Metazoa</taxon>
        <taxon>Chordata</taxon>
        <taxon>Craniata</taxon>
        <taxon>Vertebrata</taxon>
        <taxon>Euteleostomi</taxon>
        <taxon>Actinopterygii</taxon>
        <taxon>Neopterygii</taxon>
        <taxon>Teleostei</taxon>
        <taxon>Ostariophysi</taxon>
        <taxon>Cypriniformes</taxon>
        <taxon>Danionidae</taxon>
        <taxon>Danioninae</taxon>
        <taxon>Danionella</taxon>
    </lineage>
</organism>
<evidence type="ECO:0000256" key="1">
    <source>
        <dbReference type="SAM" id="MobiDB-lite"/>
    </source>
</evidence>
<proteinExistence type="predicted"/>
<dbReference type="OrthoDB" id="8596411at2759"/>
<name>A0A553NAG3_9TELE</name>
<reference evidence="2 3" key="1">
    <citation type="journal article" date="2019" name="Sci. Data">
        <title>Hybrid genome assembly and annotation of Danionella translucida.</title>
        <authorList>
            <person name="Kadobianskyi M."/>
            <person name="Schulze L."/>
            <person name="Schuelke M."/>
            <person name="Judkewitz B."/>
        </authorList>
    </citation>
    <scope>NUCLEOTIDE SEQUENCE [LARGE SCALE GENOMIC DNA]</scope>
    <source>
        <strain evidence="2 3">Bolton</strain>
    </source>
</reference>
<feature type="region of interest" description="Disordered" evidence="1">
    <location>
        <begin position="41"/>
        <end position="63"/>
    </location>
</feature>
<dbReference type="AlphaFoldDB" id="A0A553NAG3"/>
<evidence type="ECO:0000313" key="3">
    <source>
        <dbReference type="Proteomes" id="UP000316079"/>
    </source>
</evidence>
<feature type="region of interest" description="Disordered" evidence="1">
    <location>
        <begin position="1"/>
        <end position="29"/>
    </location>
</feature>
<accession>A0A553NAG3</accession>
<dbReference type="EMBL" id="SRMA01027003">
    <property type="protein sequence ID" value="TRY62434.1"/>
    <property type="molecule type" value="Genomic_DNA"/>
</dbReference>
<protein>
    <submittedName>
        <fullName evidence="2">Uncharacterized protein</fullName>
    </submittedName>
</protein>